<sequence length="55" mass="5948">MRGRAAGLHIRWRHEKVSSSKDACYQSAAGLRRVATASARLRPITTIEAEGLGSP</sequence>
<organism evidence="1 2">
    <name type="scientific">Acidobacterium capsulatum (strain ATCC 51196 / DSM 11244 / BCRC 80197 / JCM 7670 / NBRC 15755 / NCIMB 13165 / 161)</name>
    <dbReference type="NCBI Taxonomy" id="240015"/>
    <lineage>
        <taxon>Bacteria</taxon>
        <taxon>Pseudomonadati</taxon>
        <taxon>Acidobacteriota</taxon>
        <taxon>Terriglobia</taxon>
        <taxon>Terriglobales</taxon>
        <taxon>Acidobacteriaceae</taxon>
        <taxon>Acidobacterium</taxon>
    </lineage>
</organism>
<evidence type="ECO:0000313" key="1">
    <source>
        <dbReference type="EMBL" id="ACO33367.1"/>
    </source>
</evidence>
<reference evidence="1 2" key="1">
    <citation type="journal article" date="2009" name="Appl. Environ. Microbiol.">
        <title>Three genomes from the phylum Acidobacteria provide insight into the lifestyles of these microorganisms in soils.</title>
        <authorList>
            <person name="Ward N.L."/>
            <person name="Challacombe J.F."/>
            <person name="Janssen P.H."/>
            <person name="Henrissat B."/>
            <person name="Coutinho P.M."/>
            <person name="Wu M."/>
            <person name="Xie G."/>
            <person name="Haft D.H."/>
            <person name="Sait M."/>
            <person name="Badger J."/>
            <person name="Barabote R.D."/>
            <person name="Bradley B."/>
            <person name="Brettin T.S."/>
            <person name="Brinkac L.M."/>
            <person name="Bruce D."/>
            <person name="Creasy T."/>
            <person name="Daugherty S.C."/>
            <person name="Davidsen T.M."/>
            <person name="DeBoy R.T."/>
            <person name="Detter J.C."/>
            <person name="Dodson R.J."/>
            <person name="Durkin A.S."/>
            <person name="Ganapathy A."/>
            <person name="Gwinn-Giglio M."/>
            <person name="Han C.S."/>
            <person name="Khouri H."/>
            <person name="Kiss H."/>
            <person name="Kothari S.P."/>
            <person name="Madupu R."/>
            <person name="Nelson K.E."/>
            <person name="Nelson W.C."/>
            <person name="Paulsen I."/>
            <person name="Penn K."/>
            <person name="Ren Q."/>
            <person name="Rosovitz M.J."/>
            <person name="Selengut J.D."/>
            <person name="Shrivastava S."/>
            <person name="Sullivan S.A."/>
            <person name="Tapia R."/>
            <person name="Thompson L.S."/>
            <person name="Watkins K.L."/>
            <person name="Yang Q."/>
            <person name="Yu C."/>
            <person name="Zafar N."/>
            <person name="Zhou L."/>
            <person name="Kuske C.R."/>
        </authorList>
    </citation>
    <scope>NUCLEOTIDE SEQUENCE [LARGE SCALE GENOMIC DNA]</scope>
    <source>
        <strain evidence="2">ATCC 51196 / DSM 11244 / BCRC 80197 / JCM 7670 / NBRC 15755 / NCIMB 13165 / 161</strain>
    </source>
</reference>
<accession>C1F7C1</accession>
<proteinExistence type="predicted"/>
<gene>
    <name evidence="1" type="ordered locus">ACP_1677</name>
</gene>
<protein>
    <submittedName>
        <fullName evidence="1">Conserved domain protein</fullName>
    </submittedName>
</protein>
<name>C1F7C1_ACIC5</name>
<dbReference type="HOGENOM" id="CLU_3021295_0_0_0"/>
<dbReference type="Proteomes" id="UP000002207">
    <property type="component" value="Chromosome"/>
</dbReference>
<evidence type="ECO:0000313" key="2">
    <source>
        <dbReference type="Proteomes" id="UP000002207"/>
    </source>
</evidence>
<dbReference type="AlphaFoldDB" id="C1F7C1"/>
<keyword evidence="2" id="KW-1185">Reference proteome</keyword>
<dbReference type="InParanoid" id="C1F7C1"/>
<dbReference type="EMBL" id="CP001472">
    <property type="protein sequence ID" value="ACO33367.1"/>
    <property type="molecule type" value="Genomic_DNA"/>
</dbReference>
<dbReference type="KEGG" id="aca:ACP_1677"/>